<proteinExistence type="predicted"/>
<evidence type="ECO:0000313" key="2">
    <source>
        <dbReference type="Proteomes" id="UP001589576"/>
    </source>
</evidence>
<keyword evidence="2" id="KW-1185">Reference proteome</keyword>
<sequence length="139" mass="16282">MKHLIYLTILFLTVTALTAQEIKLKDDVVYSSGIPTFSFTKKAMGNELYVYKLNTKEELFHMLVDNNGTEIKQDDGKKIVFEQQKVSIQSKNFRNRKWDFLISLLLEEKVINPKGDINLENLNRFKAKYDDNDVNKTMR</sequence>
<dbReference type="Proteomes" id="UP001589576">
    <property type="component" value="Unassembled WGS sequence"/>
</dbReference>
<accession>A0ABV5GG43</accession>
<dbReference type="RefSeq" id="WP_290285086.1">
    <property type="nucleotide sequence ID" value="NZ_JAUFQN010000019.1"/>
</dbReference>
<protein>
    <submittedName>
        <fullName evidence="1">Uncharacterized protein</fullName>
    </submittedName>
</protein>
<comment type="caution">
    <text evidence="1">The sequence shown here is derived from an EMBL/GenBank/DDBJ whole genome shotgun (WGS) entry which is preliminary data.</text>
</comment>
<dbReference type="EMBL" id="JBHMFB010000029">
    <property type="protein sequence ID" value="MFB9090104.1"/>
    <property type="molecule type" value="Genomic_DNA"/>
</dbReference>
<name>A0ABV5GG43_9FLAO</name>
<evidence type="ECO:0000313" key="1">
    <source>
        <dbReference type="EMBL" id="MFB9090104.1"/>
    </source>
</evidence>
<gene>
    <name evidence="1" type="ORF">ACFFUU_10870</name>
</gene>
<reference evidence="1 2" key="1">
    <citation type="submission" date="2024-09" db="EMBL/GenBank/DDBJ databases">
        <authorList>
            <person name="Sun Q."/>
            <person name="Mori K."/>
        </authorList>
    </citation>
    <scope>NUCLEOTIDE SEQUENCE [LARGE SCALE GENOMIC DNA]</scope>
    <source>
        <strain evidence="1 2">CECT 8460</strain>
    </source>
</reference>
<organism evidence="1 2">
    <name type="scientific">Flavobacterium paronense</name>
    <dbReference type="NCBI Taxonomy" id="1392775"/>
    <lineage>
        <taxon>Bacteria</taxon>
        <taxon>Pseudomonadati</taxon>
        <taxon>Bacteroidota</taxon>
        <taxon>Flavobacteriia</taxon>
        <taxon>Flavobacteriales</taxon>
        <taxon>Flavobacteriaceae</taxon>
        <taxon>Flavobacterium</taxon>
    </lineage>
</organism>